<accession>A0ABV4E0U7</accession>
<evidence type="ECO:0000313" key="3">
    <source>
        <dbReference type="EMBL" id="MEY8764774.1"/>
    </source>
</evidence>
<dbReference type="Pfam" id="PF13484">
    <property type="entry name" value="Fer4_16"/>
    <property type="match status" value="1"/>
</dbReference>
<reference evidence="3 4" key="1">
    <citation type="submission" date="2024-08" db="EMBL/GenBank/DDBJ databases">
        <title>Clostridium lapicellarii sp. nov., and Clostridium renhuaiense sp. nov., two species isolated from the mud in a fermentation cellar used for producing sauce-flavour Chinese liquors.</title>
        <authorList>
            <person name="Yang F."/>
            <person name="Wang H."/>
            <person name="Chen L.Q."/>
            <person name="Zhou N."/>
            <person name="Lu J.J."/>
            <person name="Pu X.X."/>
            <person name="Wan B."/>
            <person name="Wang L."/>
            <person name="Liu S.J."/>
        </authorList>
    </citation>
    <scope>NUCLEOTIDE SEQUENCE [LARGE SCALE GENOMIC DNA]</scope>
    <source>
        <strain evidence="3 4">MT-113</strain>
    </source>
</reference>
<keyword evidence="1" id="KW-0004">4Fe-4S</keyword>
<dbReference type="EC" id="1.17.99.6" evidence="3"/>
<dbReference type="EMBL" id="JBGFFE010000029">
    <property type="protein sequence ID" value="MEY8764774.1"/>
    <property type="molecule type" value="Genomic_DNA"/>
</dbReference>
<gene>
    <name evidence="3" type="ORF">AB8S09_14210</name>
</gene>
<keyword evidence="1" id="KW-0411">Iron-sulfur</keyword>
<dbReference type="InterPro" id="IPR011989">
    <property type="entry name" value="ARM-like"/>
</dbReference>
<organism evidence="3 4">
    <name type="scientific">Clostridium lapidicellarium</name>
    <dbReference type="NCBI Taxonomy" id="3240931"/>
    <lineage>
        <taxon>Bacteria</taxon>
        <taxon>Bacillati</taxon>
        <taxon>Bacillota</taxon>
        <taxon>Clostridia</taxon>
        <taxon>Eubacteriales</taxon>
        <taxon>Clostridiaceae</taxon>
        <taxon>Clostridium</taxon>
    </lineage>
</organism>
<protein>
    <submittedName>
        <fullName evidence="3">Epoxyqueuosine reductase</fullName>
        <ecNumber evidence="3">1.17.99.6</ecNumber>
    </submittedName>
</protein>
<keyword evidence="4" id="KW-1185">Reference proteome</keyword>
<dbReference type="PANTHER" id="PTHR30002:SF4">
    <property type="entry name" value="EPOXYQUEUOSINE REDUCTASE"/>
    <property type="match status" value="1"/>
</dbReference>
<dbReference type="SUPFAM" id="SSF48371">
    <property type="entry name" value="ARM repeat"/>
    <property type="match status" value="1"/>
</dbReference>
<proteinExistence type="predicted"/>
<dbReference type="GO" id="GO:0052693">
    <property type="term" value="F:epoxyqueuosine reductase activity"/>
    <property type="evidence" value="ECO:0007669"/>
    <property type="project" value="UniProtKB-EC"/>
</dbReference>
<sequence length="377" mass="42745">MSFTEEIKNYALDLGYCGVGCISIDAVADYVEILKSRNETYDFLIRQPQGPMKGAIPKVFMPEAKSIIVLAWDYFQKDFPKTLTEKIGRAYLSRSYHPLENSINGARVKLMEKFLVSKGCKVNTNINVPARWASAKAGVTTFGKNNFAYVNGVGSFIIIYTIVIDQKLDYDQPTMNCQCPQNCRACMAACPTAAIYEPFKLNPYKCLGFNAWMRQEKNNIPTVIPEGIREKMGTRVHGCDLCQEACPRNRKKLKSQFPKDQFLEKISRNFTLIDLLHITDDFYRKNVYPIMYNYIEDYKYFKRNAAVAIGNTGDSGMISELAKILDNEDELVRIHVAWAIGHIGGKKAKQVLLNRLDEEQSIATKQEIISALNNCSV</sequence>
<evidence type="ECO:0000313" key="4">
    <source>
        <dbReference type="Proteomes" id="UP001565220"/>
    </source>
</evidence>
<dbReference type="SUPFAM" id="SSF54862">
    <property type="entry name" value="4Fe-4S ferredoxins"/>
    <property type="match status" value="1"/>
</dbReference>
<keyword evidence="3" id="KW-0560">Oxidoreductase</keyword>
<keyword evidence="1" id="KW-0408">Iron</keyword>
<dbReference type="InterPro" id="IPR017896">
    <property type="entry name" value="4Fe4S_Fe-S-bd"/>
</dbReference>
<keyword evidence="1" id="KW-0479">Metal-binding</keyword>
<name>A0ABV4E0U7_9CLOT</name>
<comment type="caution">
    <text evidence="3">The sequence shown here is derived from an EMBL/GenBank/DDBJ whole genome shotgun (WGS) entry which is preliminary data.</text>
</comment>
<dbReference type="Proteomes" id="UP001565220">
    <property type="component" value="Unassembled WGS sequence"/>
</dbReference>
<evidence type="ECO:0000259" key="2">
    <source>
        <dbReference type="PROSITE" id="PS51379"/>
    </source>
</evidence>
<dbReference type="InterPro" id="IPR004453">
    <property type="entry name" value="QueG"/>
</dbReference>
<dbReference type="PANTHER" id="PTHR30002">
    <property type="entry name" value="EPOXYQUEUOSINE REDUCTASE"/>
    <property type="match status" value="1"/>
</dbReference>
<dbReference type="RefSeq" id="WP_369869363.1">
    <property type="nucleotide sequence ID" value="NZ_JBGFFE010000029.1"/>
</dbReference>
<evidence type="ECO:0000256" key="1">
    <source>
        <dbReference type="ARBA" id="ARBA00022485"/>
    </source>
</evidence>
<dbReference type="Pfam" id="PF13646">
    <property type="entry name" value="HEAT_2"/>
    <property type="match status" value="1"/>
</dbReference>
<dbReference type="Gene3D" id="1.25.10.10">
    <property type="entry name" value="Leucine-rich Repeat Variant"/>
    <property type="match status" value="1"/>
</dbReference>
<dbReference type="InterPro" id="IPR016024">
    <property type="entry name" value="ARM-type_fold"/>
</dbReference>
<feature type="domain" description="4Fe-4S ferredoxin-type" evidence="2">
    <location>
        <begin position="171"/>
        <end position="200"/>
    </location>
</feature>
<dbReference type="Gene3D" id="3.30.70.20">
    <property type="match status" value="1"/>
</dbReference>
<dbReference type="PROSITE" id="PS51379">
    <property type="entry name" value="4FE4S_FER_2"/>
    <property type="match status" value="1"/>
</dbReference>